<dbReference type="AlphaFoldDB" id="A0A8H5JQ00"/>
<evidence type="ECO:0000256" key="1">
    <source>
        <dbReference type="SAM" id="MobiDB-lite"/>
    </source>
</evidence>
<comment type="caution">
    <text evidence="2">The sequence shown here is derived from an EMBL/GenBank/DDBJ whole genome shotgun (WGS) entry which is preliminary data.</text>
</comment>
<feature type="region of interest" description="Disordered" evidence="1">
    <location>
        <begin position="1"/>
        <end position="37"/>
    </location>
</feature>
<organism evidence="2 3">
    <name type="scientific">Fusarium napiforme</name>
    <dbReference type="NCBI Taxonomy" id="42672"/>
    <lineage>
        <taxon>Eukaryota</taxon>
        <taxon>Fungi</taxon>
        <taxon>Dikarya</taxon>
        <taxon>Ascomycota</taxon>
        <taxon>Pezizomycotina</taxon>
        <taxon>Sordariomycetes</taxon>
        <taxon>Hypocreomycetidae</taxon>
        <taxon>Hypocreales</taxon>
        <taxon>Nectriaceae</taxon>
        <taxon>Fusarium</taxon>
        <taxon>Fusarium fujikuroi species complex</taxon>
    </lineage>
</organism>
<gene>
    <name evidence="2" type="ORF">FNAPI_4701</name>
</gene>
<sequence length="690" mass="78211">MDTTSQDVVNHIPDGASDDSLGSSQARDVPERDTSVDPEPLRVFNICGLCKFRFHKGQPVISADRNNSTMPLTWNEKYHPENEISRGQKAFHAGCFQVAGDTVFVKGFLESCTWNLVRFGLFHGSYTQPPPSAVAKRTGWLKSSLSLEVRHAIKNRLPIEVCENIAAYCLSEYATKLHLDAWQSQDPSDPDDDLTLPVSNGQTVWAQYVEIEGCKYVKSLSTVRMNEDDTMVFTAKKNFGSSMELGMYFAEDSLGVRSVVACSDDEIRGTEEPGLRWAYIPHRCYNFPLYIRMKFDGLKLRNLDVTHYEREYYVQPTRWAVLPREIRELKAPDDNISDSGDRAAVHAVDWNLPGVSGYAIGLQSSSIDSIVPYRPGKLPSALIDAYDNDNAGSTFLYFPVDPEERISELWLRSGDFPYDDDTLIRAESLIVVTSNGRSLVLGPDIRSPRSDRSADYEALADLPSTTPTRTLYYKYRHNESWLGFERMTTWHNRKIKLSFEPPIWPGPYYWFDQFFSTSAELENLRAITPCRGWRNCVDGEIFGLLFTYADGRQRSVGQIRLDHLQEPVNITYDRFWIGSSGDTEPDEEDPSSPTGHIKWLGVCKPVLNPDMDMQYLEIPLRGKLEWRSSWGTVTAKSDVRHLDFEDDRLQSEMEQVLAREAASSATSKAVKTVKTFSVCTGGMCFDEEET</sequence>
<accession>A0A8H5JQ00</accession>
<keyword evidence="3" id="KW-1185">Reference proteome</keyword>
<reference evidence="2 3" key="1">
    <citation type="submission" date="2020-05" db="EMBL/GenBank/DDBJ databases">
        <title>Identification and distribution of gene clusters putatively required for synthesis of sphingolipid metabolism inhibitors in phylogenetically diverse species of the filamentous fungus Fusarium.</title>
        <authorList>
            <person name="Kim H.-S."/>
            <person name="Busman M."/>
            <person name="Brown D.W."/>
            <person name="Divon H."/>
            <person name="Uhlig S."/>
            <person name="Proctor R.H."/>
        </authorList>
    </citation>
    <scope>NUCLEOTIDE SEQUENCE [LARGE SCALE GENOMIC DNA]</scope>
    <source>
        <strain evidence="2 3">NRRL 25196</strain>
    </source>
</reference>
<dbReference type="EMBL" id="JAAOAO010000174">
    <property type="protein sequence ID" value="KAF5559482.1"/>
    <property type="molecule type" value="Genomic_DNA"/>
</dbReference>
<evidence type="ECO:0000313" key="3">
    <source>
        <dbReference type="Proteomes" id="UP000574317"/>
    </source>
</evidence>
<dbReference type="Proteomes" id="UP000574317">
    <property type="component" value="Unassembled WGS sequence"/>
</dbReference>
<protein>
    <submittedName>
        <fullName evidence="2">Uncharacterized protein</fullName>
    </submittedName>
</protein>
<evidence type="ECO:0000313" key="2">
    <source>
        <dbReference type="EMBL" id="KAF5559482.1"/>
    </source>
</evidence>
<proteinExistence type="predicted"/>
<name>A0A8H5JQ00_9HYPO</name>